<feature type="domain" description="Chalcone/stilbene synthase N-terminal" evidence="13">
    <location>
        <begin position="464"/>
        <end position="681"/>
    </location>
</feature>
<dbReference type="Pfam" id="PF02485">
    <property type="entry name" value="Branch"/>
    <property type="match status" value="1"/>
</dbReference>
<keyword evidence="6" id="KW-0328">Glycosyltransferase</keyword>
<organism evidence="15 16">
    <name type="scientific">Vanilla planifolia</name>
    <name type="common">Vanilla</name>
    <dbReference type="NCBI Taxonomy" id="51239"/>
    <lineage>
        <taxon>Eukaryota</taxon>
        <taxon>Viridiplantae</taxon>
        <taxon>Streptophyta</taxon>
        <taxon>Embryophyta</taxon>
        <taxon>Tracheophyta</taxon>
        <taxon>Spermatophyta</taxon>
        <taxon>Magnoliopsida</taxon>
        <taxon>Liliopsida</taxon>
        <taxon>Asparagales</taxon>
        <taxon>Orchidaceae</taxon>
        <taxon>Vanilloideae</taxon>
        <taxon>Vanilleae</taxon>
        <taxon>Vanilla</taxon>
    </lineage>
</organism>
<comment type="pathway">
    <text evidence="3">Secondary metabolite biosynthesis; flavonoid biosynthesis.</text>
</comment>
<dbReference type="EC" id="2.3.1.74" evidence="5"/>
<keyword evidence="7 12" id="KW-0808">Transferase</keyword>
<comment type="caution">
    <text evidence="15">The sequence shown here is derived from an EMBL/GenBank/DDBJ whole genome shotgun (WGS) entry which is preliminary data.</text>
</comment>
<dbReference type="InterPro" id="IPR001099">
    <property type="entry name" value="Chalcone/stilbene_synt_N"/>
</dbReference>
<accession>A0A835PIK0</accession>
<dbReference type="GO" id="GO:0030639">
    <property type="term" value="P:polyketide biosynthetic process"/>
    <property type="evidence" value="ECO:0007669"/>
    <property type="project" value="TreeGrafter"/>
</dbReference>
<keyword evidence="8" id="KW-0472">Membrane</keyword>
<dbReference type="Pfam" id="PF02797">
    <property type="entry name" value="Chal_sti_synt_C"/>
    <property type="match status" value="1"/>
</dbReference>
<dbReference type="PANTHER" id="PTHR11877:SF14">
    <property type="entry name" value="CHALCONE SYNTHASE"/>
    <property type="match status" value="1"/>
</dbReference>
<evidence type="ECO:0000256" key="4">
    <source>
        <dbReference type="ARBA" id="ARBA00005531"/>
    </source>
</evidence>
<dbReference type="AlphaFoldDB" id="A0A835PIK0"/>
<dbReference type="Pfam" id="PF00195">
    <property type="entry name" value="Chal_sti_synt_N"/>
    <property type="match status" value="1"/>
</dbReference>
<evidence type="ECO:0000313" key="15">
    <source>
        <dbReference type="EMBL" id="KAG0453328.1"/>
    </source>
</evidence>
<dbReference type="EMBL" id="JADCNL010000014">
    <property type="protein sequence ID" value="KAG0453328.1"/>
    <property type="molecule type" value="Genomic_DNA"/>
</dbReference>
<comment type="function">
    <text evidence="1">The primary product of this enzyme is 4,2',4',6'-tetrahydroxychalcone (also termed naringenin-chalcone or chalcone) which can under specific conditions spontaneously isomerize into naringenin.</text>
</comment>
<comment type="similarity">
    <text evidence="4 12">Belongs to the thiolase-like superfamily. Chalcone/stilbene synthases family.</text>
</comment>
<evidence type="ECO:0000256" key="7">
    <source>
        <dbReference type="ARBA" id="ARBA00022679"/>
    </source>
</evidence>
<keyword evidence="9" id="KW-0325">Glycoprotein</keyword>
<dbReference type="InterPro" id="IPR011141">
    <property type="entry name" value="Polyketide_synthase_type-III"/>
</dbReference>
<evidence type="ECO:0000256" key="1">
    <source>
        <dbReference type="ARBA" id="ARBA00002969"/>
    </source>
</evidence>
<evidence type="ECO:0000256" key="12">
    <source>
        <dbReference type="RuleBase" id="RU003633"/>
    </source>
</evidence>
<feature type="domain" description="Chalcone/stilbene synthase C-terminal" evidence="14">
    <location>
        <begin position="691"/>
        <end position="839"/>
    </location>
</feature>
<dbReference type="SUPFAM" id="SSF53901">
    <property type="entry name" value="Thiolase-like"/>
    <property type="match status" value="2"/>
</dbReference>
<dbReference type="GO" id="GO:0016757">
    <property type="term" value="F:glycosyltransferase activity"/>
    <property type="evidence" value="ECO:0007669"/>
    <property type="project" value="UniProtKB-KW"/>
</dbReference>
<dbReference type="InterPro" id="IPR016039">
    <property type="entry name" value="Thiolase-like"/>
</dbReference>
<evidence type="ECO:0000256" key="5">
    <source>
        <dbReference type="ARBA" id="ARBA00012975"/>
    </source>
</evidence>
<dbReference type="CDD" id="cd00831">
    <property type="entry name" value="CHS_like"/>
    <property type="match status" value="1"/>
</dbReference>
<proteinExistence type="inferred from homology"/>
<dbReference type="Gene3D" id="3.40.47.10">
    <property type="match status" value="2"/>
</dbReference>
<dbReference type="PANTHER" id="PTHR11877">
    <property type="entry name" value="HYDROXYMETHYLGLUTARYL-COA SYNTHASE"/>
    <property type="match status" value="1"/>
</dbReference>
<dbReference type="FunFam" id="3.40.47.10:FF:000014">
    <property type="entry name" value="Chalcone synthase 1"/>
    <property type="match status" value="1"/>
</dbReference>
<evidence type="ECO:0000256" key="8">
    <source>
        <dbReference type="ARBA" id="ARBA00023136"/>
    </source>
</evidence>
<dbReference type="GO" id="GO:0016210">
    <property type="term" value="F:naringenin-chalcone synthase activity"/>
    <property type="evidence" value="ECO:0007669"/>
    <property type="project" value="UniProtKB-EC"/>
</dbReference>
<dbReference type="GO" id="GO:0009813">
    <property type="term" value="P:flavonoid biosynthetic process"/>
    <property type="evidence" value="ECO:0007669"/>
    <property type="project" value="UniProtKB-KW"/>
</dbReference>
<dbReference type="InterPro" id="IPR003406">
    <property type="entry name" value="Glyco_trans_14"/>
</dbReference>
<dbReference type="FunFam" id="3.40.47.10:FF:000025">
    <property type="entry name" value="Chalcone synthase 2"/>
    <property type="match status" value="1"/>
</dbReference>
<dbReference type="InterPro" id="IPR012328">
    <property type="entry name" value="Chalcone/stilbene_synt_C"/>
</dbReference>
<evidence type="ECO:0000259" key="13">
    <source>
        <dbReference type="Pfam" id="PF00195"/>
    </source>
</evidence>
<keyword evidence="10" id="KW-0284">Flavonoid biosynthesis</keyword>
<evidence type="ECO:0000256" key="9">
    <source>
        <dbReference type="ARBA" id="ARBA00023180"/>
    </source>
</evidence>
<gene>
    <name evidence="15" type="ORF">HPP92_025992</name>
</gene>
<dbReference type="Proteomes" id="UP000636800">
    <property type="component" value="Unassembled WGS sequence"/>
</dbReference>
<keyword evidence="16" id="KW-1185">Reference proteome</keyword>
<evidence type="ECO:0000256" key="6">
    <source>
        <dbReference type="ARBA" id="ARBA00022676"/>
    </source>
</evidence>
<evidence type="ECO:0000256" key="10">
    <source>
        <dbReference type="ARBA" id="ARBA00023241"/>
    </source>
</evidence>
<dbReference type="GO" id="GO:0016020">
    <property type="term" value="C:membrane"/>
    <property type="evidence" value="ECO:0007669"/>
    <property type="project" value="UniProtKB-SubCell"/>
</dbReference>
<name>A0A835PIK0_VANPL</name>
<sequence>MLSSISALSSSTAPIYLSKDSRQLYCVLITASACLLLLLSFSALRSSSNNATSYTSSADTDALRSSPLPAPPSFAYLLCGSSGDGDRLFRILLSVYHPKNLYLVHLDLAAPQDQRERLARELHTFPIFRSARNVHILGRAGFSNPQGSSALAATLHGAAVLLRLSRGWDWFINLSAEDYPLITQDDLLHVFSFLPRSLNFVQHSSYIGWRESRRLKQIIVDPSLYLSSKADVFYATQQRDLPNAFRIFTGSYSVILSRKFVEYINFGTNNLPRALLMYYANTPSAHMNYLHTVLCNSPEFNRTIVNNHLHYVRDENPHRHLLGLTLSGAAFGSGFPKDDPVLDKIDQQVLNRGPRGVVPGGWCLGGIGSDDPCGIRGNPDALMPGPGTTRLAKNIVQLLTTKELQSHQCIWEEFPSQEMTFRQVGISSTCRRKQLFLVKFQFSTTDPKIVTAMAGTKASQWSQAADNGKAAILAIGTANPPNIIQQSSFPDFYFRVTNSEHMIEFKEKFQRICDRSKVTKRHFVWDEALLKRHPGLLTYDSPSFNARQDITVGEIPRLGMAAAEKAIEEWGQPKSRITHLIFVTSSGLNLPGADFRLLQLLALPLTVNRFMLYMQACFAGATALRLAKDVAENNPGSRVLVVCAESTGFNFRGPSITDVHSLVSMALFGDGAAAVIVGAKPETGERALFHIASASQAALPESENAVEGPIRETGMMSRITKDVPGIIAKNIERSLEKVFQEFGIRDCNSAFWVVHPGGPAVLNEVVKKLGLRKEKIRASMEVLAEYGNLSSATVLFVLDWMRKRSEEEGKETTGEGLEWGVLLGFGPGITVETVVLRSATILGNSA</sequence>
<keyword evidence="11 12" id="KW-0012">Acyltransferase</keyword>
<evidence type="ECO:0000256" key="11">
    <source>
        <dbReference type="ARBA" id="ARBA00023315"/>
    </source>
</evidence>
<evidence type="ECO:0000256" key="2">
    <source>
        <dbReference type="ARBA" id="ARBA00004606"/>
    </source>
</evidence>
<protein>
    <recommendedName>
        <fullName evidence="5">chalcone synthase</fullName>
        <ecNumber evidence="5">2.3.1.74</ecNumber>
    </recommendedName>
</protein>
<evidence type="ECO:0000259" key="14">
    <source>
        <dbReference type="Pfam" id="PF02797"/>
    </source>
</evidence>
<evidence type="ECO:0000256" key="3">
    <source>
        <dbReference type="ARBA" id="ARBA00004966"/>
    </source>
</evidence>
<evidence type="ECO:0000313" key="16">
    <source>
        <dbReference type="Proteomes" id="UP000636800"/>
    </source>
</evidence>
<comment type="subcellular location">
    <subcellularLocation>
        <location evidence="2">Membrane</location>
        <topology evidence="2">Single-pass type II membrane protein</topology>
    </subcellularLocation>
</comment>
<reference evidence="15 16" key="1">
    <citation type="journal article" date="2020" name="Nat. Food">
        <title>A phased Vanilla planifolia genome enables genetic improvement of flavour and production.</title>
        <authorList>
            <person name="Hasing T."/>
            <person name="Tang H."/>
            <person name="Brym M."/>
            <person name="Khazi F."/>
            <person name="Huang T."/>
            <person name="Chambers A.H."/>
        </authorList>
    </citation>
    <scope>NUCLEOTIDE SEQUENCE [LARGE SCALE GENOMIC DNA]</scope>
    <source>
        <tissue evidence="15">Leaf</tissue>
    </source>
</reference>